<evidence type="ECO:0000313" key="3">
    <source>
        <dbReference type="Proteomes" id="UP001626550"/>
    </source>
</evidence>
<evidence type="ECO:0000313" key="2">
    <source>
        <dbReference type="EMBL" id="KAL3312869.1"/>
    </source>
</evidence>
<feature type="region of interest" description="Disordered" evidence="1">
    <location>
        <begin position="155"/>
        <end position="197"/>
    </location>
</feature>
<proteinExistence type="predicted"/>
<feature type="compositionally biased region" description="Basic residues" evidence="1">
    <location>
        <begin position="186"/>
        <end position="197"/>
    </location>
</feature>
<name>A0ABD2PZN6_9PLAT</name>
<reference evidence="2 3" key="1">
    <citation type="submission" date="2024-11" db="EMBL/GenBank/DDBJ databases">
        <title>Adaptive evolution of stress response genes in parasites aligns with host niche diversity.</title>
        <authorList>
            <person name="Hahn C."/>
            <person name="Resl P."/>
        </authorList>
    </citation>
    <scope>NUCLEOTIDE SEQUENCE [LARGE SCALE GENOMIC DNA]</scope>
    <source>
        <strain evidence="2">EGGRZ-B1_66</strain>
        <tissue evidence="2">Body</tissue>
    </source>
</reference>
<keyword evidence="3" id="KW-1185">Reference proteome</keyword>
<dbReference type="AlphaFoldDB" id="A0ABD2PZN6"/>
<dbReference type="Proteomes" id="UP001626550">
    <property type="component" value="Unassembled WGS sequence"/>
</dbReference>
<evidence type="ECO:0000256" key="1">
    <source>
        <dbReference type="SAM" id="MobiDB-lite"/>
    </source>
</evidence>
<dbReference type="EMBL" id="JBJKFK010001520">
    <property type="protein sequence ID" value="KAL3312869.1"/>
    <property type="molecule type" value="Genomic_DNA"/>
</dbReference>
<gene>
    <name evidence="2" type="ORF">Ciccas_008531</name>
</gene>
<comment type="caution">
    <text evidence="2">The sequence shown here is derived from an EMBL/GenBank/DDBJ whole genome shotgun (WGS) entry which is preliminary data.</text>
</comment>
<protein>
    <submittedName>
        <fullName evidence="2">Uncharacterized protein</fullName>
    </submittedName>
</protein>
<sequence length="197" mass="22628">MPVSMSDKITDEQALKEARKLMNKCLYLLDITFARLQLTDPRAQAKQCQDQFKTSFASKNLDNMETAFIILNTMENLGFFSDSKHIQLEEKYEVMIRNYLTRGRYFLVETKDLKELIAKYKPRDAQVTNLADLVYYGVLMLKVFVKKLRELEPLGSSAGRSSSTGDDGSANQHRSFADGVDQASFKFKKRTRNTPRT</sequence>
<feature type="compositionally biased region" description="Polar residues" evidence="1">
    <location>
        <begin position="158"/>
        <end position="174"/>
    </location>
</feature>
<organism evidence="2 3">
    <name type="scientific">Cichlidogyrus casuarinus</name>
    <dbReference type="NCBI Taxonomy" id="1844966"/>
    <lineage>
        <taxon>Eukaryota</taxon>
        <taxon>Metazoa</taxon>
        <taxon>Spiralia</taxon>
        <taxon>Lophotrochozoa</taxon>
        <taxon>Platyhelminthes</taxon>
        <taxon>Monogenea</taxon>
        <taxon>Monopisthocotylea</taxon>
        <taxon>Dactylogyridea</taxon>
        <taxon>Ancyrocephalidae</taxon>
        <taxon>Cichlidogyrus</taxon>
    </lineage>
</organism>
<accession>A0ABD2PZN6</accession>